<feature type="region of interest" description="Disordered" evidence="1">
    <location>
        <begin position="30"/>
        <end position="62"/>
    </location>
</feature>
<dbReference type="Proteomes" id="UP000250321">
    <property type="component" value="Unassembled WGS sequence"/>
</dbReference>
<dbReference type="EMBL" id="PJQY01000548">
    <property type="protein sequence ID" value="PQQ10085.1"/>
    <property type="molecule type" value="Genomic_DNA"/>
</dbReference>
<name>A0A314YNE7_PRUYE</name>
<comment type="caution">
    <text evidence="2">The sequence shown here is derived from an EMBL/GenBank/DDBJ whole genome shotgun (WGS) entry which is preliminary data.</text>
</comment>
<evidence type="ECO:0000313" key="3">
    <source>
        <dbReference type="Proteomes" id="UP000250321"/>
    </source>
</evidence>
<sequence>MMTLRPNQKENDDHREIMEEVQRSLLFVSKPKACTEQEEMEQDSGGSSEEMESPRSVGRWRRRAKRAGCVHSQILRIREEDAHLGESTSFGAKDHHHKVAHAVASGMDVVLFARPILPCSPLKNSVNAFH</sequence>
<proteinExistence type="predicted"/>
<reference evidence="2 3" key="1">
    <citation type="submission" date="2018-02" db="EMBL/GenBank/DDBJ databases">
        <title>Draft genome of wild Prunus yedoensis var. nudiflora.</title>
        <authorList>
            <person name="Baek S."/>
            <person name="Kim J.-H."/>
            <person name="Choi K."/>
            <person name="Kim G.-B."/>
            <person name="Cho A."/>
            <person name="Jang H."/>
            <person name="Shin C.-H."/>
            <person name="Yu H.-J."/>
            <person name="Mun J.-H."/>
        </authorList>
    </citation>
    <scope>NUCLEOTIDE SEQUENCE [LARGE SCALE GENOMIC DNA]</scope>
    <source>
        <strain evidence="3">cv. Jeju island</strain>
        <tissue evidence="2">Leaf</tissue>
    </source>
</reference>
<gene>
    <name evidence="2" type="ORF">Pyn_38633</name>
</gene>
<dbReference type="STRING" id="2094558.A0A314YNE7"/>
<evidence type="ECO:0000256" key="1">
    <source>
        <dbReference type="SAM" id="MobiDB-lite"/>
    </source>
</evidence>
<evidence type="ECO:0000313" key="2">
    <source>
        <dbReference type="EMBL" id="PQQ10085.1"/>
    </source>
</evidence>
<keyword evidence="3" id="KW-1185">Reference proteome</keyword>
<organism evidence="2 3">
    <name type="scientific">Prunus yedoensis var. nudiflora</name>
    <dbReference type="NCBI Taxonomy" id="2094558"/>
    <lineage>
        <taxon>Eukaryota</taxon>
        <taxon>Viridiplantae</taxon>
        <taxon>Streptophyta</taxon>
        <taxon>Embryophyta</taxon>
        <taxon>Tracheophyta</taxon>
        <taxon>Spermatophyta</taxon>
        <taxon>Magnoliopsida</taxon>
        <taxon>eudicotyledons</taxon>
        <taxon>Gunneridae</taxon>
        <taxon>Pentapetalae</taxon>
        <taxon>rosids</taxon>
        <taxon>fabids</taxon>
        <taxon>Rosales</taxon>
        <taxon>Rosaceae</taxon>
        <taxon>Amygdaloideae</taxon>
        <taxon>Amygdaleae</taxon>
        <taxon>Prunus</taxon>
    </lineage>
</organism>
<accession>A0A314YNE7</accession>
<dbReference type="AlphaFoldDB" id="A0A314YNE7"/>
<protein>
    <submittedName>
        <fullName evidence="2">Uncharacterized protein</fullName>
    </submittedName>
</protein>
<dbReference type="OrthoDB" id="1649103at2759"/>